<proteinExistence type="predicted"/>
<evidence type="ECO:0000256" key="2">
    <source>
        <dbReference type="SAM" id="MobiDB-lite"/>
    </source>
</evidence>
<dbReference type="InterPro" id="IPR023610">
    <property type="entry name" value="PInositol-4/5-P-5/4-kinase"/>
</dbReference>
<feature type="region of interest" description="Disordered" evidence="2">
    <location>
        <begin position="782"/>
        <end position="807"/>
    </location>
</feature>
<sequence>MLGFLLSGVTLSIGAAAFLGSLTGALLVLIAQCAARTFSAVFRTPILTPRTLLSSLHSSYGATASTCPQQNVASNHAPINASVQDNGDSVVPAAVIHCLRSIKAALRMAEESPEAVAYEETLAIKETTNPDFDAYDMNDIEEIDVTRNTQSLSTASELDCLSEVGIPPVSLPRQTSLLQETTMSTRRVKYSLSQPEFLSSRKRLPSIQRHPQKSRPSPYPVKIHTHVEDKLNGLSNDAESDPAKQQLHSNPALWMSPRKAISQQFPPRPKPLSEIAASLSIPPEESLFEPILKSLFSHLPTTIFPSDRSHLEPTHFNAEQSHTWMIPNYGRVKFIDYAPLPFKIVRDSFGYTLKDFEEAIGNGLCDVEKSCGKSESVFFTTKNGKFKFKTLRGSEADNLRAFLPDYIKHTSQNPNTLLPRYLGLYTFEPPPPHAPATPPRKQPNRLSVASASSATSTTSTVVDGTSATTTPVPPFTLKPFTIVAMANVLDTPLQITEKYDFKGSTVGRKTLGDAVVIDGELKTTIDSMSHDSESKGLVNWVLKKVMREAETVGSLVEEGNVNSGGGKRDSLDLSNLTLKELDFERLVDAGCTNLLHVGADMKDRIVAQLQADVTLLRRCGFMDYSVLVGIHRKKKLPKSRRAAWSQFMSRPLSLVNLFPFKTKSGGSSPEPASPPNEDSAVNILNHQSVSDNSECVIDIPDIGSPLTTNIKQSSLWTGGRMISKFLYAARLGSDIPSTSKLSQSTESSPTPIATLGEGRQTPEAIVIQIPDDCTAPVTISASEDELASRSSSPSSSDGGLSTQETDPLAPLTKQFLGGIKSEGLVSDSVEYEVYYIGLIDTLQKFNLAKWVERGIQRKKHAAVRSTTISHGSNSSQQSSQSSLSNNCRSISEDSISNSISESMTSGPSISSDVWPPIPQSSPIRKNSCVSISLSVPEVSVEEPGRYAERLVDFMTGIFV</sequence>
<dbReference type="InterPro" id="IPR027484">
    <property type="entry name" value="PInositol-4-P-5-kinase_N"/>
</dbReference>
<feature type="compositionally biased region" description="Low complexity" evidence="2">
    <location>
        <begin position="737"/>
        <end position="750"/>
    </location>
</feature>
<feature type="region of interest" description="Disordered" evidence="2">
    <location>
        <begin position="201"/>
        <end position="220"/>
    </location>
</feature>
<reference evidence="4 5" key="1">
    <citation type="submission" date="2016-07" db="EMBL/GenBank/DDBJ databases">
        <title>Pervasive Adenine N6-methylation of Active Genes in Fungi.</title>
        <authorList>
            <consortium name="DOE Joint Genome Institute"/>
            <person name="Mondo S.J."/>
            <person name="Dannebaum R.O."/>
            <person name="Kuo R.C."/>
            <person name="Labutti K."/>
            <person name="Haridas S."/>
            <person name="Kuo A."/>
            <person name="Salamov A."/>
            <person name="Ahrendt S.R."/>
            <person name="Lipzen A."/>
            <person name="Sullivan W."/>
            <person name="Andreopoulos W.B."/>
            <person name="Clum A."/>
            <person name="Lindquist E."/>
            <person name="Daum C."/>
            <person name="Ramamoorthy G.K."/>
            <person name="Gryganskyi A."/>
            <person name="Culley D."/>
            <person name="Magnuson J.K."/>
            <person name="James T.Y."/>
            <person name="O'Malley M.A."/>
            <person name="Stajich J.E."/>
            <person name="Spatafora J.W."/>
            <person name="Visel A."/>
            <person name="Grigoriev I.V."/>
        </authorList>
    </citation>
    <scope>NUCLEOTIDE SEQUENCE [LARGE SCALE GENOMIC DNA]</scope>
    <source>
        <strain evidence="4 5">JEL800</strain>
    </source>
</reference>
<feature type="domain" description="PIPK" evidence="3">
    <location>
        <begin position="271"/>
        <end position="886"/>
    </location>
</feature>
<dbReference type="SMART" id="SM00330">
    <property type="entry name" value="PIPKc"/>
    <property type="match status" value="1"/>
</dbReference>
<dbReference type="Pfam" id="PF01504">
    <property type="entry name" value="PIP5K"/>
    <property type="match status" value="1"/>
</dbReference>
<comment type="caution">
    <text evidence="4">The sequence shown here is derived from an EMBL/GenBank/DDBJ whole genome shotgun (WGS) entry which is preliminary data.</text>
</comment>
<organism evidence="4 5">
    <name type="scientific">Rhizoclosmatium globosum</name>
    <dbReference type="NCBI Taxonomy" id="329046"/>
    <lineage>
        <taxon>Eukaryota</taxon>
        <taxon>Fungi</taxon>
        <taxon>Fungi incertae sedis</taxon>
        <taxon>Chytridiomycota</taxon>
        <taxon>Chytridiomycota incertae sedis</taxon>
        <taxon>Chytridiomycetes</taxon>
        <taxon>Chytridiales</taxon>
        <taxon>Chytriomycetaceae</taxon>
        <taxon>Rhizoclosmatium</taxon>
    </lineage>
</organism>
<dbReference type="SUPFAM" id="SSF56104">
    <property type="entry name" value="SAICAR synthase-like"/>
    <property type="match status" value="2"/>
</dbReference>
<dbReference type="EMBL" id="MCGO01000012">
    <property type="protein sequence ID" value="ORY48206.1"/>
    <property type="molecule type" value="Genomic_DNA"/>
</dbReference>
<accession>A0A1Y2CMP8</accession>
<keyword evidence="1" id="KW-0808">Transferase</keyword>
<feature type="compositionally biased region" description="Low complexity" evidence="2">
    <location>
        <begin position="869"/>
        <end position="902"/>
    </location>
</feature>
<keyword evidence="1" id="KW-0547">Nucleotide-binding</keyword>
<keyword evidence="5" id="KW-1185">Reference proteome</keyword>
<gene>
    <name evidence="4" type="ORF">BCR33DRAFT_848234</name>
</gene>
<dbReference type="PROSITE" id="PS51455">
    <property type="entry name" value="PIPK"/>
    <property type="match status" value="1"/>
</dbReference>
<dbReference type="InterPro" id="IPR027483">
    <property type="entry name" value="PInositol-4-P-4/5-kinase_C_sf"/>
</dbReference>
<evidence type="ECO:0000256" key="1">
    <source>
        <dbReference type="PROSITE-ProRule" id="PRU00781"/>
    </source>
</evidence>
<dbReference type="Proteomes" id="UP000193642">
    <property type="component" value="Unassembled WGS sequence"/>
</dbReference>
<dbReference type="GO" id="GO:0016308">
    <property type="term" value="F:1-phosphatidylinositol-4-phosphate 5-kinase activity"/>
    <property type="evidence" value="ECO:0007669"/>
    <property type="project" value="TreeGrafter"/>
</dbReference>
<feature type="compositionally biased region" description="Low complexity" evidence="2">
    <location>
        <begin position="447"/>
        <end position="467"/>
    </location>
</feature>
<feature type="compositionally biased region" description="Low complexity" evidence="2">
    <location>
        <begin position="788"/>
        <end position="801"/>
    </location>
</feature>
<evidence type="ECO:0000259" key="3">
    <source>
        <dbReference type="PROSITE" id="PS51455"/>
    </source>
</evidence>
<feature type="compositionally biased region" description="Pro residues" evidence="2">
    <location>
        <begin position="429"/>
        <end position="441"/>
    </location>
</feature>
<dbReference type="OrthoDB" id="20783at2759"/>
<dbReference type="InterPro" id="IPR002498">
    <property type="entry name" value="PInositol-4-P-4/5-kinase_core"/>
</dbReference>
<feature type="region of interest" description="Disordered" evidence="2">
    <location>
        <begin position="736"/>
        <end position="759"/>
    </location>
</feature>
<dbReference type="GO" id="GO:0005886">
    <property type="term" value="C:plasma membrane"/>
    <property type="evidence" value="ECO:0007669"/>
    <property type="project" value="TreeGrafter"/>
</dbReference>
<dbReference type="Gene3D" id="3.30.800.10">
    <property type="entry name" value="Phosphatidylinositol Phosphate Kinase II Beta"/>
    <property type="match status" value="1"/>
</dbReference>
<feature type="region of interest" description="Disordered" evidence="2">
    <location>
        <begin position="429"/>
        <end position="467"/>
    </location>
</feature>
<feature type="region of interest" description="Disordered" evidence="2">
    <location>
        <begin position="862"/>
        <end position="916"/>
    </location>
</feature>
<keyword evidence="1" id="KW-0067">ATP-binding</keyword>
<dbReference type="GO" id="GO:0046854">
    <property type="term" value="P:phosphatidylinositol phosphate biosynthetic process"/>
    <property type="evidence" value="ECO:0007669"/>
    <property type="project" value="TreeGrafter"/>
</dbReference>
<evidence type="ECO:0000313" key="4">
    <source>
        <dbReference type="EMBL" id="ORY48206.1"/>
    </source>
</evidence>
<name>A0A1Y2CMP8_9FUNG</name>
<dbReference type="Gene3D" id="3.30.810.10">
    <property type="entry name" value="2-Layer Sandwich"/>
    <property type="match status" value="1"/>
</dbReference>
<dbReference type="PANTHER" id="PTHR23086:SF8">
    <property type="entry name" value="PHOSPHATIDYLINOSITOL 5-PHOSPHATE 4-KINASE, ISOFORM A"/>
    <property type="match status" value="1"/>
</dbReference>
<dbReference type="AlphaFoldDB" id="A0A1Y2CMP8"/>
<keyword evidence="1" id="KW-0418">Kinase</keyword>
<protein>
    <submittedName>
        <fullName evidence="4">SAICAR synthase-like protein</fullName>
    </submittedName>
</protein>
<evidence type="ECO:0000313" key="5">
    <source>
        <dbReference type="Proteomes" id="UP000193642"/>
    </source>
</evidence>
<dbReference type="CDD" id="cd00139">
    <property type="entry name" value="PIPKc"/>
    <property type="match status" value="1"/>
</dbReference>
<dbReference type="STRING" id="329046.A0A1Y2CMP8"/>
<dbReference type="PANTHER" id="PTHR23086">
    <property type="entry name" value="PHOSPHATIDYLINOSITOL-4-PHOSPHATE 5-KINASE"/>
    <property type="match status" value="1"/>
</dbReference>
<dbReference type="GO" id="GO:0005524">
    <property type="term" value="F:ATP binding"/>
    <property type="evidence" value="ECO:0007669"/>
    <property type="project" value="UniProtKB-UniRule"/>
</dbReference>